<sequence length="69" mass="7584">MSSSRRLRSSSSFRFSSACCFFSASNLAWSSFSASLSSASLSLTRTTNICRISSSLRCNSARCSWRFCS</sequence>
<reference evidence="1" key="1">
    <citation type="submission" date="2019-12" db="EMBL/GenBank/DDBJ databases">
        <title>An insight into the sialome of adult female Ixodes ricinus ticks feeding for 6 days.</title>
        <authorList>
            <person name="Perner J."/>
            <person name="Ribeiro J.M.C."/>
        </authorList>
    </citation>
    <scope>NUCLEOTIDE SEQUENCE</scope>
    <source>
        <strain evidence="1">Semi-engorged</strain>
        <tissue evidence="1">Salivary glands</tissue>
    </source>
</reference>
<protein>
    <submittedName>
        <fullName evidence="1">Putative secreted protein</fullName>
    </submittedName>
</protein>
<dbReference type="EMBL" id="GIFC01000466">
    <property type="protein sequence ID" value="MXU82549.1"/>
    <property type="molecule type" value="Transcribed_RNA"/>
</dbReference>
<dbReference type="AlphaFoldDB" id="A0A6B0TRQ9"/>
<name>A0A6B0TRQ9_IXORI</name>
<proteinExistence type="predicted"/>
<organism evidence="1">
    <name type="scientific">Ixodes ricinus</name>
    <name type="common">Common tick</name>
    <name type="synonym">Acarus ricinus</name>
    <dbReference type="NCBI Taxonomy" id="34613"/>
    <lineage>
        <taxon>Eukaryota</taxon>
        <taxon>Metazoa</taxon>
        <taxon>Ecdysozoa</taxon>
        <taxon>Arthropoda</taxon>
        <taxon>Chelicerata</taxon>
        <taxon>Arachnida</taxon>
        <taxon>Acari</taxon>
        <taxon>Parasitiformes</taxon>
        <taxon>Ixodida</taxon>
        <taxon>Ixodoidea</taxon>
        <taxon>Ixodidae</taxon>
        <taxon>Ixodinae</taxon>
        <taxon>Ixodes</taxon>
    </lineage>
</organism>
<accession>A0A6B0TRQ9</accession>
<evidence type="ECO:0000313" key="1">
    <source>
        <dbReference type="EMBL" id="MXU82549.1"/>
    </source>
</evidence>